<comment type="caution">
    <text evidence="4">The sequence shown here is derived from an EMBL/GenBank/DDBJ whole genome shotgun (WGS) entry which is preliminary data.</text>
</comment>
<evidence type="ECO:0000313" key="4">
    <source>
        <dbReference type="EMBL" id="MBL3675553.1"/>
    </source>
</evidence>
<reference evidence="4 5" key="1">
    <citation type="submission" date="2021-01" db="EMBL/GenBank/DDBJ databases">
        <title>011410 draft genome.</title>
        <authorList>
            <person name="Lang L."/>
        </authorList>
    </citation>
    <scope>NUCLEOTIDE SEQUENCE [LARGE SCALE GENOMIC DNA]</scope>
    <source>
        <strain evidence="4 5">KCTC 42845</strain>
    </source>
</reference>
<dbReference type="InterPro" id="IPR042183">
    <property type="entry name" value="MmgE/PrpD_sf_1"/>
</dbReference>
<gene>
    <name evidence="4" type="ORF">JL111_18950</name>
</gene>
<dbReference type="SUPFAM" id="SSF103378">
    <property type="entry name" value="2-methylcitrate dehydratase PrpD"/>
    <property type="match status" value="1"/>
</dbReference>
<feature type="domain" description="MmgE/PrpD C-terminal" evidence="3">
    <location>
        <begin position="266"/>
        <end position="425"/>
    </location>
</feature>
<dbReference type="Pfam" id="PF03972">
    <property type="entry name" value="MmgE_PrpD_N"/>
    <property type="match status" value="1"/>
</dbReference>
<evidence type="ECO:0000259" key="2">
    <source>
        <dbReference type="Pfam" id="PF03972"/>
    </source>
</evidence>
<dbReference type="PANTHER" id="PTHR16943">
    <property type="entry name" value="2-METHYLCITRATE DEHYDRATASE-RELATED"/>
    <property type="match status" value="1"/>
</dbReference>
<keyword evidence="5" id="KW-1185">Reference proteome</keyword>
<dbReference type="InterPro" id="IPR042188">
    <property type="entry name" value="MmgE/PrpD_sf_2"/>
</dbReference>
<proteinExistence type="inferred from homology"/>
<dbReference type="InterPro" id="IPR005656">
    <property type="entry name" value="MmgE_PrpD"/>
</dbReference>
<dbReference type="InterPro" id="IPR045336">
    <property type="entry name" value="MmgE_PrpD_N"/>
</dbReference>
<dbReference type="Pfam" id="PF19305">
    <property type="entry name" value="MmgE_PrpD_C"/>
    <property type="match status" value="1"/>
</dbReference>
<dbReference type="InterPro" id="IPR036148">
    <property type="entry name" value="MmgE/PrpD_sf"/>
</dbReference>
<organism evidence="4 5">
    <name type="scientific">Paracoccus aerius</name>
    <dbReference type="NCBI Taxonomy" id="1915382"/>
    <lineage>
        <taxon>Bacteria</taxon>
        <taxon>Pseudomonadati</taxon>
        <taxon>Pseudomonadota</taxon>
        <taxon>Alphaproteobacteria</taxon>
        <taxon>Rhodobacterales</taxon>
        <taxon>Paracoccaceae</taxon>
        <taxon>Paracoccus</taxon>
    </lineage>
</organism>
<evidence type="ECO:0000313" key="5">
    <source>
        <dbReference type="Proteomes" id="UP000644749"/>
    </source>
</evidence>
<dbReference type="EMBL" id="JAESHT010000030">
    <property type="protein sequence ID" value="MBL3675553.1"/>
    <property type="molecule type" value="Genomic_DNA"/>
</dbReference>
<feature type="domain" description="MmgE/PrpD N-terminal" evidence="2">
    <location>
        <begin position="7"/>
        <end position="241"/>
    </location>
</feature>
<dbReference type="Proteomes" id="UP000644749">
    <property type="component" value="Unassembled WGS sequence"/>
</dbReference>
<comment type="similarity">
    <text evidence="1">Belongs to the PrpD family.</text>
</comment>
<evidence type="ECO:0000259" key="3">
    <source>
        <dbReference type="Pfam" id="PF19305"/>
    </source>
</evidence>
<name>A0ABS1SA37_9RHOB</name>
<dbReference type="RefSeq" id="WP_191312887.1">
    <property type="nucleotide sequence ID" value="NZ_BNCL01000034.1"/>
</dbReference>
<protein>
    <submittedName>
        <fullName evidence="4">MmgE/PrpD family protein</fullName>
    </submittedName>
</protein>
<dbReference type="Gene3D" id="1.10.4100.10">
    <property type="entry name" value="2-methylcitrate dehydratase PrpD"/>
    <property type="match status" value="1"/>
</dbReference>
<dbReference type="Gene3D" id="3.30.1330.120">
    <property type="entry name" value="2-methylcitrate dehydratase PrpD"/>
    <property type="match status" value="1"/>
</dbReference>
<dbReference type="PANTHER" id="PTHR16943:SF8">
    <property type="entry name" value="2-METHYLCITRATE DEHYDRATASE"/>
    <property type="match status" value="1"/>
</dbReference>
<evidence type="ECO:0000256" key="1">
    <source>
        <dbReference type="ARBA" id="ARBA00006174"/>
    </source>
</evidence>
<dbReference type="InterPro" id="IPR045337">
    <property type="entry name" value="MmgE_PrpD_C"/>
</dbReference>
<sequence length="447" mass="47131">MNPLLALAEAASSWQHSPISDDVDRAVRRALLDWFATTIPGCVEPPAILLARVLADSSQGNAICYIDGRRVSARQAALLNATASHIVEFDDIFKDGGYHPGSPTIAAALALAQDRGASRDQLHRAIIGGYEVGCRLSLAIQPSHYAFWHTTATVGVVGAAVAAALLLDCGADRVAHAIALATSFAGGHQENLQGAGMAKALHAGHAAEAGLLAGLAAAGGVTGSLDSLHAPAGFAAATSASTGNWQAALEGIGEWTPITGMTVKNHGCCGHIFPALDGLRLLRQRESISPDQIATITIEGYTATKRMCDRPVVGTAQEARFSAQYCLAADMILGGVRLGAFTPEAIAHPQIRALMPRIAVVEDEQLAVAYPRRRMARLLVSLKDGRDFVHLQQTRKGDPEDPLTDHELIAKYDELTSGLLIPEAAAMLCDQLLCGKTLPGELRLHRP</sequence>
<accession>A0ABS1SA37</accession>